<reference key="2">
    <citation type="journal article" date="2012" name="Fungal Biol.">
        <title>The mitochondrial genome of Moniliophthora roreri, the frosty pod rot pathogen of cacao.</title>
        <authorList>
            <person name="Costa G.G.L."/>
            <person name="Cabrera O.G."/>
            <person name="Tiburcio R.A."/>
            <person name="Medrano F.J."/>
            <person name="Carazzolle M.F."/>
            <person name="Thomazella D.P.T."/>
            <person name="Schuster S.C."/>
            <person name="Carlson J.E."/>
            <person name="Guiltinan M.J."/>
            <person name="Bailey B.A."/>
            <person name="Mieczkowski P."/>
            <person name="Pereira G.A.G."/>
            <person name="Meinhardt L.W."/>
        </authorList>
    </citation>
    <scope>NUCLEOTIDE SEQUENCE [LARGE SCALE GENOMIC DNA]</scope>
    <source>
        <strain>MCA 2997</strain>
    </source>
</reference>
<accession>F2WVM5</accession>
<evidence type="ECO:0000256" key="1">
    <source>
        <dbReference type="SAM" id="Phobius"/>
    </source>
</evidence>
<sequence length="66" mass="7770">MTIKIFINLYLISIFIIFHNIINKNYTCAAPTITILIKIILLFQMSGMFSFPNLFRLMELLQNIIM</sequence>
<evidence type="ECO:0000313" key="3">
    <source>
        <dbReference type="Proteomes" id="UP000017559"/>
    </source>
</evidence>
<geneLocation type="mitochondrion" evidence="2"/>
<gene>
    <name evidence="2" type="primary">hyp25</name>
</gene>
<dbReference type="RefSeq" id="YP_004376396.1">
    <property type="nucleotide sequence ID" value="NC_015400.1"/>
</dbReference>
<dbReference type="GeneID" id="10446084"/>
<name>F2WVM5_MONRO</name>
<dbReference type="EMBL" id="HQ259115">
    <property type="protein sequence ID" value="ADO51608.1"/>
    <property type="molecule type" value="Genomic_DNA"/>
</dbReference>
<keyword evidence="2" id="KW-0496">Mitochondrion</keyword>
<proteinExistence type="predicted"/>
<keyword evidence="1" id="KW-0472">Membrane</keyword>
<organism>
    <name type="scientific">Moniliophthora roreri (strain MCA 2997)</name>
    <name type="common">Cocoa frosty pod rot fungus</name>
    <name type="synonym">Crinipellis roreri</name>
    <dbReference type="NCBI Taxonomy" id="1381753"/>
    <lineage>
        <taxon>Eukaryota</taxon>
        <taxon>Fungi</taxon>
        <taxon>Dikarya</taxon>
        <taxon>Basidiomycota</taxon>
        <taxon>Agaricomycotina</taxon>
        <taxon>Agaricomycetes</taxon>
        <taxon>Agaricomycetidae</taxon>
        <taxon>Agaricales</taxon>
        <taxon>Marasmiineae</taxon>
        <taxon>Marasmiaceae</taxon>
        <taxon>Moniliophthora</taxon>
    </lineage>
</organism>
<protein>
    <submittedName>
        <fullName evidence="2">Hyp25</fullName>
    </submittedName>
</protein>
<feature type="transmembrane region" description="Helical" evidence="1">
    <location>
        <begin position="5"/>
        <end position="22"/>
    </location>
</feature>
<dbReference type="Proteomes" id="UP000017559">
    <property type="component" value="Mitochondrion"/>
</dbReference>
<keyword evidence="1" id="KW-1133">Transmembrane helix</keyword>
<keyword evidence="1" id="KW-0812">Transmembrane</keyword>
<reference evidence="2" key="1">
    <citation type="submission" date="2010-09" db="EMBL/GenBank/DDBJ databases">
        <authorList>
            <person name="Garcia O."/>
            <person name="Costa G.G.L."/>
            <person name="Tiburcio R.A."/>
            <person name="Medrano F.J."/>
            <person name="Carazzolle M.F."/>
            <person name="Thomazella D.T."/>
            <person name="Schuster S.C."/>
            <person name="Carlson J.E."/>
            <person name="Guiltinan M.J."/>
            <person name="Bailey B.A."/>
            <person name="Mieckowski P."/>
            <person name="Pereira G.A.G."/>
            <person name="Meinhardt L.W."/>
        </authorList>
    </citation>
    <scope>NUCLEOTIDE SEQUENCE</scope>
</reference>
<keyword evidence="3" id="KW-1185">Reference proteome</keyword>
<evidence type="ECO:0000313" key="2">
    <source>
        <dbReference type="EMBL" id="ADO51608.1"/>
    </source>
</evidence>
<dbReference type="AlphaFoldDB" id="F2WVM5"/>
<feature type="transmembrane region" description="Helical" evidence="1">
    <location>
        <begin position="34"/>
        <end position="55"/>
    </location>
</feature>